<dbReference type="Pfam" id="PF02785">
    <property type="entry name" value="Biotin_carb_C"/>
    <property type="match status" value="1"/>
</dbReference>
<dbReference type="SUPFAM" id="SSF56059">
    <property type="entry name" value="Glutathione synthetase ATP-binding domain-like"/>
    <property type="match status" value="1"/>
</dbReference>
<dbReference type="InterPro" id="IPR011761">
    <property type="entry name" value="ATP-grasp"/>
</dbReference>
<dbReference type="InterPro" id="IPR011764">
    <property type="entry name" value="Biotin_carboxylation_dom"/>
</dbReference>
<keyword evidence="3" id="KW-0067">ATP-binding</keyword>
<dbReference type="Gene3D" id="3.10.600.10">
    <property type="entry name" value="pyruvate carboxylase f1077a mutant domain"/>
    <property type="match status" value="1"/>
</dbReference>
<dbReference type="PROSITE" id="PS50975">
    <property type="entry name" value="ATP_GRASP"/>
    <property type="match status" value="1"/>
</dbReference>
<dbReference type="PROSITE" id="PS50979">
    <property type="entry name" value="BC"/>
    <property type="match status" value="1"/>
</dbReference>
<keyword evidence="2" id="KW-0547">Nucleotide-binding</keyword>
<dbReference type="InterPro" id="IPR016185">
    <property type="entry name" value="PreATP-grasp_dom_sf"/>
</dbReference>
<evidence type="ECO:0000256" key="3">
    <source>
        <dbReference type="ARBA" id="ARBA00022840"/>
    </source>
</evidence>
<evidence type="ECO:0008006" key="7">
    <source>
        <dbReference type="Google" id="ProtNLM"/>
    </source>
</evidence>
<dbReference type="InterPro" id="IPR005481">
    <property type="entry name" value="BC-like_N"/>
</dbReference>
<evidence type="ECO:0000259" key="5">
    <source>
        <dbReference type="PROSITE" id="PS50979"/>
    </source>
</evidence>
<dbReference type="FunFam" id="3.40.50.20:FF:000010">
    <property type="entry name" value="Propionyl-CoA carboxylase subunit alpha"/>
    <property type="match status" value="1"/>
</dbReference>
<name>A0A382EXU3_9ZZZZ</name>
<dbReference type="SUPFAM" id="SSF52440">
    <property type="entry name" value="PreATP-grasp domain"/>
    <property type="match status" value="1"/>
</dbReference>
<dbReference type="GO" id="GO:0046872">
    <property type="term" value="F:metal ion binding"/>
    <property type="evidence" value="ECO:0007669"/>
    <property type="project" value="InterPro"/>
</dbReference>
<dbReference type="Gene3D" id="3.30.470.20">
    <property type="entry name" value="ATP-grasp fold, B domain"/>
    <property type="match status" value="1"/>
</dbReference>
<accession>A0A382EXU3</accession>
<reference evidence="6" key="1">
    <citation type="submission" date="2018-05" db="EMBL/GenBank/DDBJ databases">
        <authorList>
            <person name="Lanie J.A."/>
            <person name="Ng W.-L."/>
            <person name="Kazmierczak K.M."/>
            <person name="Andrzejewski T.M."/>
            <person name="Davidsen T.M."/>
            <person name="Wayne K.J."/>
            <person name="Tettelin H."/>
            <person name="Glass J.I."/>
            <person name="Rusch D."/>
            <person name="Podicherti R."/>
            <person name="Tsui H.-C.T."/>
            <person name="Winkler M.E."/>
        </authorList>
    </citation>
    <scope>NUCLEOTIDE SEQUENCE</scope>
</reference>
<dbReference type="PROSITE" id="PS00866">
    <property type="entry name" value="CPSASE_1"/>
    <property type="match status" value="1"/>
</dbReference>
<dbReference type="PANTHER" id="PTHR43778">
    <property type="entry name" value="PYRUVATE CARBOXYLASE"/>
    <property type="match status" value="1"/>
</dbReference>
<evidence type="ECO:0000259" key="4">
    <source>
        <dbReference type="PROSITE" id="PS50975"/>
    </source>
</evidence>
<dbReference type="SUPFAM" id="SSF51246">
    <property type="entry name" value="Rudiment single hybrid motif"/>
    <property type="match status" value="1"/>
</dbReference>
<dbReference type="AlphaFoldDB" id="A0A382EXU3"/>
<feature type="non-terminal residue" evidence="6">
    <location>
        <position position="500"/>
    </location>
</feature>
<dbReference type="PANTHER" id="PTHR43778:SF2">
    <property type="entry name" value="PYRUVATE CARBOXYLASE, MITOCHONDRIAL"/>
    <property type="match status" value="1"/>
</dbReference>
<gene>
    <name evidence="6" type="ORF">METZ01_LOCUS207521</name>
</gene>
<evidence type="ECO:0000313" key="6">
    <source>
        <dbReference type="EMBL" id="SVB54667.1"/>
    </source>
</evidence>
<dbReference type="EMBL" id="UINC01046529">
    <property type="protein sequence ID" value="SVB54667.1"/>
    <property type="molecule type" value="Genomic_DNA"/>
</dbReference>
<dbReference type="InterPro" id="IPR005479">
    <property type="entry name" value="CPAse_ATP-bd"/>
</dbReference>
<dbReference type="InterPro" id="IPR055268">
    <property type="entry name" value="PCB-like"/>
</dbReference>
<dbReference type="FunFam" id="3.30.1490.20:FF:000003">
    <property type="entry name" value="acetyl-CoA carboxylase isoform X1"/>
    <property type="match status" value="1"/>
</dbReference>
<dbReference type="PROSITE" id="PS00867">
    <property type="entry name" value="CPSASE_2"/>
    <property type="match status" value="1"/>
</dbReference>
<dbReference type="GO" id="GO:0006094">
    <property type="term" value="P:gluconeogenesis"/>
    <property type="evidence" value="ECO:0007669"/>
    <property type="project" value="TreeGrafter"/>
</dbReference>
<dbReference type="InterPro" id="IPR011054">
    <property type="entry name" value="Rudment_hybrid_motif"/>
</dbReference>
<dbReference type="Pfam" id="PF02786">
    <property type="entry name" value="CPSase_L_D2"/>
    <property type="match status" value="1"/>
</dbReference>
<dbReference type="InterPro" id="IPR005482">
    <property type="entry name" value="Biotin_COase_C"/>
</dbReference>
<sequence>MSNKIIKIKKLLIANRSEIAIRVMRAATEMDINTVAIYSQEDRYALHRYKADESYLVGKGKSPIDAYLDIDDIIRIATDSQVDAIHPGYGFLSENPDFADACEAAGIIFVGPSGHTMRKLGSKVAARELAKGANVPVMPATGPLPKNEKRIKKLAQNLGYPIMVKATWGGGGRGMRVVNSEKQLIENVSAARREAEGAFGSSEVYLEKLVSNARHVEIQIIGDFHGNVVHLYERDCTVQRRHQKVIERAPAVYLNSTSRQSLCSEAIKVATAANYRNAGTVEFLQDADSGKFYFIEVNPRIQVEHTVTEWVTGVDLIQAQIKIAEGAKIGTFESGIPKQEDIPLYGHAIQCRVTTEDPDNNFIPDYGRLTAYRSPSGFGIRLDAGTAFSGALITRFYDSLLVKVTSWAPDAKGAASRMDRALREFRIRGINSNLFFLESVIKHPKFLKATYTTSFIDETPELFHYSQRRDRATRLLNFVGKVVVNGNNELKGTSTPDHAV</sequence>
<dbReference type="Pfam" id="PF00289">
    <property type="entry name" value="Biotin_carb_N"/>
    <property type="match status" value="1"/>
</dbReference>
<evidence type="ECO:0000256" key="2">
    <source>
        <dbReference type="ARBA" id="ARBA00022741"/>
    </source>
</evidence>
<dbReference type="GO" id="GO:0005524">
    <property type="term" value="F:ATP binding"/>
    <property type="evidence" value="ECO:0007669"/>
    <property type="project" value="UniProtKB-KW"/>
</dbReference>
<feature type="domain" description="ATP-grasp" evidence="4">
    <location>
        <begin position="127"/>
        <end position="325"/>
    </location>
</feature>
<proteinExistence type="predicted"/>
<dbReference type="SMART" id="SM00878">
    <property type="entry name" value="Biotin_carb_C"/>
    <property type="match status" value="1"/>
</dbReference>
<feature type="domain" description="Biotin carboxylation" evidence="5">
    <location>
        <begin position="7"/>
        <end position="461"/>
    </location>
</feature>
<protein>
    <recommendedName>
        <fullName evidence="7">Pyruvate carboxylase</fullName>
    </recommendedName>
</protein>
<keyword evidence="1" id="KW-0436">Ligase</keyword>
<dbReference type="GO" id="GO:0004736">
    <property type="term" value="F:pyruvate carboxylase activity"/>
    <property type="evidence" value="ECO:0007669"/>
    <property type="project" value="TreeGrafter"/>
</dbReference>
<organism evidence="6">
    <name type="scientific">marine metagenome</name>
    <dbReference type="NCBI Taxonomy" id="408172"/>
    <lineage>
        <taxon>unclassified sequences</taxon>
        <taxon>metagenomes</taxon>
        <taxon>ecological metagenomes</taxon>
    </lineage>
</organism>
<evidence type="ECO:0000256" key="1">
    <source>
        <dbReference type="ARBA" id="ARBA00022598"/>
    </source>
</evidence>
<dbReference type="GO" id="GO:0005737">
    <property type="term" value="C:cytoplasm"/>
    <property type="evidence" value="ECO:0007669"/>
    <property type="project" value="TreeGrafter"/>
</dbReference>